<gene>
    <name evidence="9" type="primary">106079152</name>
</gene>
<dbReference type="GO" id="GO:0006357">
    <property type="term" value="P:regulation of transcription by RNA polymerase II"/>
    <property type="evidence" value="ECO:0007669"/>
    <property type="project" value="InterPro"/>
</dbReference>
<dbReference type="PANTHER" id="PTHR46745">
    <property type="entry name" value="TSC22 DOMAIN FAMILY PROTEIN 1"/>
    <property type="match status" value="1"/>
</dbReference>
<feature type="compositionally biased region" description="Acidic residues" evidence="8">
    <location>
        <begin position="82"/>
        <end position="101"/>
    </location>
</feature>
<evidence type="ECO:0000256" key="1">
    <source>
        <dbReference type="ARBA" id="ARBA00004123"/>
    </source>
</evidence>
<dbReference type="STRING" id="6526.A0A2C9K2W5"/>
<feature type="compositionally biased region" description="Polar residues" evidence="8">
    <location>
        <begin position="551"/>
        <end position="562"/>
    </location>
</feature>
<evidence type="ECO:0000313" key="9">
    <source>
        <dbReference type="EnsemblMetazoa" id="BGLB012196-PB"/>
    </source>
</evidence>
<feature type="region of interest" description="Disordered" evidence="8">
    <location>
        <begin position="442"/>
        <end position="466"/>
    </location>
</feature>
<dbReference type="PROSITE" id="PS01289">
    <property type="entry name" value="TSC22"/>
    <property type="match status" value="1"/>
</dbReference>
<keyword evidence="4" id="KW-0963">Cytoplasm</keyword>
<dbReference type="InterPro" id="IPR047862">
    <property type="entry name" value="TSC22/BUN_CS"/>
</dbReference>
<evidence type="ECO:0000256" key="2">
    <source>
        <dbReference type="ARBA" id="ARBA00004496"/>
    </source>
</evidence>
<feature type="region of interest" description="Disordered" evidence="8">
    <location>
        <begin position="74"/>
        <end position="102"/>
    </location>
</feature>
<dbReference type="KEGG" id="bgt:106079152"/>
<dbReference type="InterPro" id="IPR000580">
    <property type="entry name" value="TSC22/Bun"/>
</dbReference>
<reference evidence="9" key="1">
    <citation type="submission" date="2020-05" db="UniProtKB">
        <authorList>
            <consortium name="EnsemblMetazoa"/>
        </authorList>
    </citation>
    <scope>IDENTIFICATION</scope>
    <source>
        <strain evidence="9">BB02</strain>
    </source>
</reference>
<dbReference type="RefSeq" id="XP_013095745.2">
    <property type="nucleotide sequence ID" value="XM_013240291.2"/>
</dbReference>
<evidence type="ECO:0000313" key="10">
    <source>
        <dbReference type="Proteomes" id="UP000076420"/>
    </source>
</evidence>
<evidence type="ECO:0000256" key="3">
    <source>
        <dbReference type="ARBA" id="ARBA00007908"/>
    </source>
</evidence>
<dbReference type="VEuPathDB" id="VectorBase:BGLB012196"/>
<dbReference type="OrthoDB" id="8961796at2759"/>
<evidence type="ECO:0000256" key="6">
    <source>
        <dbReference type="ARBA" id="ARBA00023163"/>
    </source>
</evidence>
<dbReference type="VEuPathDB" id="VectorBase:BGLAX_047908"/>
<dbReference type="AlphaFoldDB" id="A0A2C9K2W5"/>
<feature type="compositionally biased region" description="Polar residues" evidence="8">
    <location>
        <begin position="862"/>
        <end position="874"/>
    </location>
</feature>
<evidence type="ECO:0000256" key="8">
    <source>
        <dbReference type="SAM" id="MobiDB-lite"/>
    </source>
</evidence>
<feature type="compositionally biased region" description="Polar residues" evidence="8">
    <location>
        <begin position="519"/>
        <end position="538"/>
    </location>
</feature>
<dbReference type="GO" id="GO:0005634">
    <property type="term" value="C:nucleus"/>
    <property type="evidence" value="ECO:0007669"/>
    <property type="project" value="UniProtKB-SubCell"/>
</dbReference>
<name>A0A2C9K2W5_BIOGL</name>
<feature type="region of interest" description="Disordered" evidence="8">
    <location>
        <begin position="41"/>
        <end position="62"/>
    </location>
</feature>
<feature type="compositionally biased region" description="Polar residues" evidence="8">
    <location>
        <begin position="41"/>
        <end position="55"/>
    </location>
</feature>
<dbReference type="Proteomes" id="UP000076420">
    <property type="component" value="Unassembled WGS sequence"/>
</dbReference>
<dbReference type="Gene3D" id="1.20.5.490">
    <property type="entry name" value="Single helix bin"/>
    <property type="match status" value="1"/>
</dbReference>
<feature type="compositionally biased region" description="Low complexity" evidence="8">
    <location>
        <begin position="847"/>
        <end position="861"/>
    </location>
</feature>
<comment type="subcellular location">
    <subcellularLocation>
        <location evidence="2">Cytoplasm</location>
    </subcellularLocation>
    <subcellularLocation>
        <location evidence="1">Nucleus</location>
    </subcellularLocation>
</comment>
<sequence>MASKKHNDIQVSNSSIHTEALKTHSTNINSSKMESVNITNVTNENDRNSNLSPSKSADPARKKTFKIISVKKGGSGSGDLAGDNDGDSIDGLDESQTEDLSSEFYDSSKATDLDMDFQDNLMPLTPDEVTSSTTIVVKTKPDRDAQSRFKVVKIETKEPFRRGKWICYDFFDTAPASLVAVEKNGSRITDESIITSALSGNLSSSSSVHYLHDVNDSSSNIYVSPFVPISPAGTDGQVFPDVFVPIQPAPASQVLNQYDGISSAEAVAPFIAQQVFMSMAGVPTSSTSFYSLAQPGHMAIIQSLPTTNVFPYNAQNGPLPTLYQNGISGPATLPDSLIVSSGTIPSVIPPGITSVPPVAVADVPVVNPEQSQGFVVVGGVTVPHSQSQTQISGVPLVSQILPPVNESLQAGASGLVNTASIPPSGTTDVMTTSGTLEVEQMGSGMDESTGSIKTLQGDPEDHPPQGLEEAVETMYKGLEGVEDEVDERRTHRPRTCPSNIRPSALPNILSSKKIGSPSFGRQNSQHGSRNSESPSFNWPSAIPSHLDSRNLDSPTFNWQGSLTHPHEPHSLDSPSHMWPNVIPSYLNRRNLDSPCNFYFTPVGARSLCSSPVPPSFIEHFDPNYSMTPGMFPPSSTSYFPYIDPNSQTGFSHSSAFVPLNHNGSSSISNLTLPSGVLPDPKPMSFDHPVVQLPTVKIDTPESRSSPQPSLSSPTPQNNLNPDRTAFKSAGASHGNRAVVEKEDKINELLVSAVLPLKEHPAEDGGGSTVAIDNKIEQAMDLVKRHLMYAVREEVEILKQQIGEMMERIGQLEYENTVLKAEAKPETLNKLLQPRAPTAAPLTAPVSVMSTQSQQQTNTMQSAAPQSQTQVQIQTPASAPAVVVQQQSAQQAQLPQSQASQPSLQAPHPPT</sequence>
<protein>
    <submittedName>
        <fullName evidence="9">Uncharacterized protein</fullName>
    </submittedName>
</protein>
<dbReference type="GO" id="GO:0043066">
    <property type="term" value="P:negative regulation of apoptotic process"/>
    <property type="evidence" value="ECO:0007669"/>
    <property type="project" value="TreeGrafter"/>
</dbReference>
<dbReference type="GO" id="GO:0008284">
    <property type="term" value="P:positive regulation of cell population proliferation"/>
    <property type="evidence" value="ECO:0007669"/>
    <property type="project" value="TreeGrafter"/>
</dbReference>
<evidence type="ECO:0000256" key="5">
    <source>
        <dbReference type="ARBA" id="ARBA00023015"/>
    </source>
</evidence>
<feature type="region of interest" description="Disordered" evidence="8">
    <location>
        <begin position="847"/>
        <end position="910"/>
    </location>
</feature>
<proteinExistence type="inferred from homology"/>
<evidence type="ECO:0000256" key="4">
    <source>
        <dbReference type="ARBA" id="ARBA00022490"/>
    </source>
</evidence>
<feature type="region of interest" description="Disordered" evidence="8">
    <location>
        <begin position="698"/>
        <end position="735"/>
    </location>
</feature>
<dbReference type="PANTHER" id="PTHR46745:SF1">
    <property type="entry name" value="TSC22 DOMAIN FAMILY PROTEIN 1"/>
    <property type="match status" value="1"/>
</dbReference>
<dbReference type="GO" id="GO:0005829">
    <property type="term" value="C:cytosol"/>
    <property type="evidence" value="ECO:0007669"/>
    <property type="project" value="TreeGrafter"/>
</dbReference>
<dbReference type="Pfam" id="PF01166">
    <property type="entry name" value="TSC22"/>
    <property type="match status" value="1"/>
</dbReference>
<comment type="similarity">
    <text evidence="3">Belongs to the TSC-22/Dip/Bun family.</text>
</comment>
<keyword evidence="6" id="KW-0804">Transcription</keyword>
<evidence type="ECO:0000256" key="7">
    <source>
        <dbReference type="ARBA" id="ARBA00023242"/>
    </source>
</evidence>
<keyword evidence="5" id="KW-0805">Transcription regulation</keyword>
<accession>A0A2C9K2W5</accession>
<feature type="compositionally biased region" description="Low complexity" evidence="8">
    <location>
        <begin position="875"/>
        <end position="910"/>
    </location>
</feature>
<organism evidence="9 10">
    <name type="scientific">Biomphalaria glabrata</name>
    <name type="common">Bloodfluke planorb</name>
    <name type="synonym">Freshwater snail</name>
    <dbReference type="NCBI Taxonomy" id="6526"/>
    <lineage>
        <taxon>Eukaryota</taxon>
        <taxon>Metazoa</taxon>
        <taxon>Spiralia</taxon>
        <taxon>Lophotrochozoa</taxon>
        <taxon>Mollusca</taxon>
        <taxon>Gastropoda</taxon>
        <taxon>Heterobranchia</taxon>
        <taxon>Euthyneura</taxon>
        <taxon>Panpulmonata</taxon>
        <taxon>Hygrophila</taxon>
        <taxon>Lymnaeoidea</taxon>
        <taxon>Planorbidae</taxon>
        <taxon>Biomphalaria</taxon>
    </lineage>
</organism>
<dbReference type="SUPFAM" id="SSF58026">
    <property type="entry name" value="Delta-sleep-inducing peptide immunoreactive peptide"/>
    <property type="match status" value="1"/>
</dbReference>
<keyword evidence="7" id="KW-0539">Nucleus</keyword>
<dbReference type="EnsemblMetazoa" id="BGLB012196-RB">
    <property type="protein sequence ID" value="BGLB012196-PB"/>
    <property type="gene ID" value="BGLB012196"/>
</dbReference>
<feature type="compositionally biased region" description="Low complexity" evidence="8">
    <location>
        <begin position="702"/>
        <end position="721"/>
    </location>
</feature>
<feature type="region of interest" description="Disordered" evidence="8">
    <location>
        <begin position="481"/>
        <end position="574"/>
    </location>
</feature>